<dbReference type="EMBL" id="CP021330">
    <property type="protein sequence ID" value="AVX04305.1"/>
    <property type="molecule type" value="Genomic_DNA"/>
</dbReference>
<proteinExistence type="predicted"/>
<keyword evidence="1" id="KW-1133">Transmembrane helix</keyword>
<keyword evidence="3" id="KW-1185">Reference proteome</keyword>
<dbReference type="KEGG" id="mmyr:MXMO3_01780"/>
<dbReference type="AlphaFoldDB" id="A0A2R4MED6"/>
<dbReference type="RefSeq" id="WP_117395639.1">
    <property type="nucleotide sequence ID" value="NZ_CP021330.1"/>
</dbReference>
<name>A0A2R4MED6_9HYPH</name>
<accession>A0A2R4MED6</accession>
<sequence length="60" mass="6583">MSFFVKLAGFISIGISFLCLAIAIREFFNAYEPDKRIMAALLAACLVFGFAGLDAFGVWQ</sequence>
<reference evidence="2 3" key="1">
    <citation type="submission" date="2017-05" db="EMBL/GenBank/DDBJ databases">
        <title>Genome Analysis of Maritalea myrionectae HL2708#5.</title>
        <authorList>
            <consortium name="Cotde Inc.-PKNU"/>
            <person name="Jang D."/>
            <person name="Oh H.-M."/>
        </authorList>
    </citation>
    <scope>NUCLEOTIDE SEQUENCE [LARGE SCALE GENOMIC DNA]</scope>
    <source>
        <strain evidence="2 3">HL2708#5</strain>
    </source>
</reference>
<feature type="transmembrane region" description="Helical" evidence="1">
    <location>
        <begin position="7"/>
        <end position="25"/>
    </location>
</feature>
<keyword evidence="1" id="KW-0812">Transmembrane</keyword>
<organism evidence="2 3">
    <name type="scientific">Maritalea myrionectae</name>
    <dbReference type="NCBI Taxonomy" id="454601"/>
    <lineage>
        <taxon>Bacteria</taxon>
        <taxon>Pseudomonadati</taxon>
        <taxon>Pseudomonadota</taxon>
        <taxon>Alphaproteobacteria</taxon>
        <taxon>Hyphomicrobiales</taxon>
        <taxon>Devosiaceae</taxon>
        <taxon>Maritalea</taxon>
    </lineage>
</organism>
<dbReference type="Proteomes" id="UP000258927">
    <property type="component" value="Chromosome"/>
</dbReference>
<evidence type="ECO:0000256" key="1">
    <source>
        <dbReference type="SAM" id="Phobius"/>
    </source>
</evidence>
<evidence type="ECO:0000313" key="2">
    <source>
        <dbReference type="EMBL" id="AVX04305.1"/>
    </source>
</evidence>
<evidence type="ECO:0000313" key="3">
    <source>
        <dbReference type="Proteomes" id="UP000258927"/>
    </source>
</evidence>
<keyword evidence="1" id="KW-0472">Membrane</keyword>
<gene>
    <name evidence="2" type="ORF">MXMO3_01780</name>
</gene>
<protein>
    <submittedName>
        <fullName evidence="2">Uncharacterized protein</fullName>
    </submittedName>
</protein>
<feature type="transmembrane region" description="Helical" evidence="1">
    <location>
        <begin position="37"/>
        <end position="59"/>
    </location>
</feature>